<keyword evidence="3" id="KW-1185">Reference proteome</keyword>
<dbReference type="EMBL" id="CAKMRJ010004466">
    <property type="protein sequence ID" value="CAH1439139.1"/>
    <property type="molecule type" value="Genomic_DNA"/>
</dbReference>
<sequence>MSFPYEQPPSTSSVALRILNPDLPEQGQLMVAGEYATEAPAPTYSTGLFNSSHQQFPAVGQRALPAYESVIPPPQETAVRTLEHSTNQLNTGDVNREWDETYGGGRISGFVRPNYSSNGAVDDYYSNGEAPPGISGYAQRDHSNTGSSTVDTESDEPPNAGYSMTGNKFKNAYKLFNQFD</sequence>
<accession>A0AAU9NMP8</accession>
<protein>
    <submittedName>
        <fullName evidence="2">Uncharacterized protein</fullName>
    </submittedName>
</protein>
<evidence type="ECO:0000313" key="2">
    <source>
        <dbReference type="EMBL" id="CAH1439139.1"/>
    </source>
</evidence>
<dbReference type="Proteomes" id="UP001157418">
    <property type="component" value="Unassembled WGS sequence"/>
</dbReference>
<gene>
    <name evidence="2" type="ORF">LVIROSA_LOCUS25354</name>
</gene>
<evidence type="ECO:0000256" key="1">
    <source>
        <dbReference type="SAM" id="MobiDB-lite"/>
    </source>
</evidence>
<organism evidence="2 3">
    <name type="scientific">Lactuca virosa</name>
    <dbReference type="NCBI Taxonomy" id="75947"/>
    <lineage>
        <taxon>Eukaryota</taxon>
        <taxon>Viridiplantae</taxon>
        <taxon>Streptophyta</taxon>
        <taxon>Embryophyta</taxon>
        <taxon>Tracheophyta</taxon>
        <taxon>Spermatophyta</taxon>
        <taxon>Magnoliopsida</taxon>
        <taxon>eudicotyledons</taxon>
        <taxon>Gunneridae</taxon>
        <taxon>Pentapetalae</taxon>
        <taxon>asterids</taxon>
        <taxon>campanulids</taxon>
        <taxon>Asterales</taxon>
        <taxon>Asteraceae</taxon>
        <taxon>Cichorioideae</taxon>
        <taxon>Cichorieae</taxon>
        <taxon>Lactucinae</taxon>
        <taxon>Lactuca</taxon>
    </lineage>
</organism>
<proteinExistence type="predicted"/>
<comment type="caution">
    <text evidence="2">The sequence shown here is derived from an EMBL/GenBank/DDBJ whole genome shotgun (WGS) entry which is preliminary data.</text>
</comment>
<name>A0AAU9NMP8_9ASTR</name>
<feature type="region of interest" description="Disordered" evidence="1">
    <location>
        <begin position="124"/>
        <end position="166"/>
    </location>
</feature>
<evidence type="ECO:0000313" key="3">
    <source>
        <dbReference type="Proteomes" id="UP001157418"/>
    </source>
</evidence>
<dbReference type="AlphaFoldDB" id="A0AAU9NMP8"/>
<reference evidence="2 3" key="1">
    <citation type="submission" date="2022-01" db="EMBL/GenBank/DDBJ databases">
        <authorList>
            <person name="Xiong W."/>
            <person name="Schranz E."/>
        </authorList>
    </citation>
    <scope>NUCLEOTIDE SEQUENCE [LARGE SCALE GENOMIC DNA]</scope>
</reference>